<dbReference type="Pfam" id="PF04434">
    <property type="entry name" value="SWIM"/>
    <property type="match status" value="1"/>
</dbReference>
<protein>
    <recommendedName>
        <fullName evidence="6">Protein FAR1-RELATED SEQUENCE</fullName>
    </recommendedName>
</protein>
<feature type="region of interest" description="Disordered" evidence="7">
    <location>
        <begin position="666"/>
        <end position="688"/>
    </location>
</feature>
<dbReference type="SMART" id="SM00575">
    <property type="entry name" value="ZnF_PMZ"/>
    <property type="match status" value="1"/>
</dbReference>
<dbReference type="Pfam" id="PF03101">
    <property type="entry name" value="FAR1"/>
    <property type="match status" value="1"/>
</dbReference>
<gene>
    <name evidence="10 11" type="primary">LOC109726500</name>
</gene>
<accession>A0A6P5H1C7</accession>
<dbReference type="RefSeq" id="XP_020111702.1">
    <property type="nucleotide sequence ID" value="XM_020256113.1"/>
</dbReference>
<keyword evidence="4 6" id="KW-0862">Zinc</keyword>
<dbReference type="GO" id="GO:0008270">
    <property type="term" value="F:zinc ion binding"/>
    <property type="evidence" value="ECO:0007669"/>
    <property type="project" value="UniProtKB-UniRule"/>
</dbReference>
<evidence type="ECO:0000256" key="2">
    <source>
        <dbReference type="ARBA" id="ARBA00022723"/>
    </source>
</evidence>
<dbReference type="AlphaFoldDB" id="A0A6P5H1C7"/>
<evidence type="ECO:0000313" key="11">
    <source>
        <dbReference type="RefSeq" id="XP_020111703.1"/>
    </source>
</evidence>
<dbReference type="GO" id="GO:0006355">
    <property type="term" value="P:regulation of DNA-templated transcription"/>
    <property type="evidence" value="ECO:0007669"/>
    <property type="project" value="UniProtKB-UniRule"/>
</dbReference>
<evidence type="ECO:0000313" key="10">
    <source>
        <dbReference type="RefSeq" id="XP_020111702.1"/>
    </source>
</evidence>
<reference evidence="10 11" key="2">
    <citation type="submission" date="2025-04" db="UniProtKB">
        <authorList>
            <consortium name="RefSeq"/>
        </authorList>
    </citation>
    <scope>IDENTIFICATION</scope>
    <source>
        <tissue evidence="10 11">Leaf</tissue>
    </source>
</reference>
<dbReference type="InterPro" id="IPR007527">
    <property type="entry name" value="Znf_SWIM"/>
</dbReference>
<evidence type="ECO:0000256" key="3">
    <source>
        <dbReference type="ARBA" id="ARBA00022771"/>
    </source>
</evidence>
<evidence type="ECO:0000313" key="9">
    <source>
        <dbReference type="Proteomes" id="UP000515123"/>
    </source>
</evidence>
<proteinExistence type="inferred from homology"/>
<dbReference type="Proteomes" id="UP000515123">
    <property type="component" value="Linkage group 21"/>
</dbReference>
<dbReference type="GO" id="GO:0005634">
    <property type="term" value="C:nucleus"/>
    <property type="evidence" value="ECO:0007669"/>
    <property type="project" value="UniProtKB-SubCell"/>
</dbReference>
<dbReference type="PROSITE" id="PS50966">
    <property type="entry name" value="ZF_SWIM"/>
    <property type="match status" value="1"/>
</dbReference>
<dbReference type="PANTHER" id="PTHR31669:SF301">
    <property type="entry name" value="PROTEIN FAR1-RELATED SEQUENCE"/>
    <property type="match status" value="1"/>
</dbReference>
<keyword evidence="9" id="KW-1185">Reference proteome</keyword>
<dbReference type="Pfam" id="PF10551">
    <property type="entry name" value="MULE"/>
    <property type="match status" value="1"/>
</dbReference>
<feature type="compositionally biased region" description="Acidic residues" evidence="7">
    <location>
        <begin position="12"/>
        <end position="21"/>
    </location>
</feature>
<dbReference type="InterPro" id="IPR006564">
    <property type="entry name" value="Znf_PMZ"/>
</dbReference>
<comment type="similarity">
    <text evidence="1 6">Belongs to the FHY3/FAR1 family.</text>
</comment>
<feature type="region of interest" description="Disordered" evidence="7">
    <location>
        <begin position="1"/>
        <end position="28"/>
    </location>
</feature>
<evidence type="ECO:0000259" key="8">
    <source>
        <dbReference type="PROSITE" id="PS50966"/>
    </source>
</evidence>
<dbReference type="InterPro" id="IPR031052">
    <property type="entry name" value="FHY3/FAR1"/>
</dbReference>
<dbReference type="PANTHER" id="PTHR31669">
    <property type="entry name" value="PROTEIN FAR1-RELATED SEQUENCE 10-RELATED"/>
    <property type="match status" value="1"/>
</dbReference>
<reference evidence="9" key="1">
    <citation type="journal article" date="2015" name="Nat. Genet.">
        <title>The pineapple genome and the evolution of CAM photosynthesis.</title>
        <authorList>
            <person name="Ming R."/>
            <person name="VanBuren R."/>
            <person name="Wai C.M."/>
            <person name="Tang H."/>
            <person name="Schatz M.C."/>
            <person name="Bowers J.E."/>
            <person name="Lyons E."/>
            <person name="Wang M.L."/>
            <person name="Chen J."/>
            <person name="Biggers E."/>
            <person name="Zhang J."/>
            <person name="Huang L."/>
            <person name="Zhang L."/>
            <person name="Miao W."/>
            <person name="Zhang J."/>
            <person name="Ye Z."/>
            <person name="Miao C."/>
            <person name="Lin Z."/>
            <person name="Wang H."/>
            <person name="Zhou H."/>
            <person name="Yim W.C."/>
            <person name="Priest H.D."/>
            <person name="Zheng C."/>
            <person name="Woodhouse M."/>
            <person name="Edger P.P."/>
            <person name="Guyot R."/>
            <person name="Guo H.B."/>
            <person name="Guo H."/>
            <person name="Zheng G."/>
            <person name="Singh R."/>
            <person name="Sharma A."/>
            <person name="Min X."/>
            <person name="Zheng Y."/>
            <person name="Lee H."/>
            <person name="Gurtowski J."/>
            <person name="Sedlazeck F.J."/>
            <person name="Harkess A."/>
            <person name="McKain M.R."/>
            <person name="Liao Z."/>
            <person name="Fang J."/>
            <person name="Liu J."/>
            <person name="Zhang X."/>
            <person name="Zhang Q."/>
            <person name="Hu W."/>
            <person name="Qin Y."/>
            <person name="Wang K."/>
            <person name="Chen L.Y."/>
            <person name="Shirley N."/>
            <person name="Lin Y.R."/>
            <person name="Liu L.Y."/>
            <person name="Hernandez A.G."/>
            <person name="Wright C.L."/>
            <person name="Bulone V."/>
            <person name="Tuskan G.A."/>
            <person name="Heath K."/>
            <person name="Zee F."/>
            <person name="Moore P.H."/>
            <person name="Sunkar R."/>
            <person name="Leebens-Mack J.H."/>
            <person name="Mockler T."/>
            <person name="Bennetzen J.L."/>
            <person name="Freeling M."/>
            <person name="Sankoff D."/>
            <person name="Paterson A.H."/>
            <person name="Zhu X."/>
            <person name="Yang X."/>
            <person name="Smith J.A."/>
            <person name="Cushman J.C."/>
            <person name="Paull R.E."/>
            <person name="Yu Q."/>
        </authorList>
    </citation>
    <scope>NUCLEOTIDE SEQUENCE [LARGE SCALE GENOMIC DNA]</scope>
    <source>
        <strain evidence="9">cv. F153</strain>
    </source>
</reference>
<dbReference type="InterPro" id="IPR004330">
    <property type="entry name" value="FAR1_DNA_bnd_dom"/>
</dbReference>
<comment type="function">
    <text evidence="6">Putative transcription activator involved in regulating light control of development.</text>
</comment>
<dbReference type="InterPro" id="IPR018289">
    <property type="entry name" value="MULE_transposase_dom"/>
</dbReference>
<evidence type="ECO:0000256" key="5">
    <source>
        <dbReference type="PROSITE-ProRule" id="PRU00325"/>
    </source>
</evidence>
<name>A0A6P5H1C7_ANACO</name>
<keyword evidence="6" id="KW-0539">Nucleus</keyword>
<evidence type="ECO:0000256" key="1">
    <source>
        <dbReference type="ARBA" id="ARBA00005889"/>
    </source>
</evidence>
<dbReference type="GeneID" id="109726500"/>
<keyword evidence="2 6" id="KW-0479">Metal-binding</keyword>
<evidence type="ECO:0000256" key="4">
    <source>
        <dbReference type="ARBA" id="ARBA00022833"/>
    </source>
</evidence>
<organism evidence="11">
    <name type="scientific">Ananas comosus</name>
    <name type="common">Pineapple</name>
    <name type="synonym">Ananas ananas</name>
    <dbReference type="NCBI Taxonomy" id="4615"/>
    <lineage>
        <taxon>Eukaryota</taxon>
        <taxon>Viridiplantae</taxon>
        <taxon>Streptophyta</taxon>
        <taxon>Embryophyta</taxon>
        <taxon>Tracheophyta</taxon>
        <taxon>Spermatophyta</taxon>
        <taxon>Magnoliopsida</taxon>
        <taxon>Liliopsida</taxon>
        <taxon>Poales</taxon>
        <taxon>Bromeliaceae</taxon>
        <taxon>Bromelioideae</taxon>
        <taxon>Ananas</taxon>
    </lineage>
</organism>
<evidence type="ECO:0000256" key="6">
    <source>
        <dbReference type="RuleBase" id="RU367018"/>
    </source>
</evidence>
<comment type="subcellular location">
    <subcellularLocation>
        <location evidence="6">Nucleus</location>
    </subcellularLocation>
</comment>
<feature type="compositionally biased region" description="Basic and acidic residues" evidence="7">
    <location>
        <begin position="1"/>
        <end position="11"/>
    </location>
</feature>
<keyword evidence="3 5" id="KW-0863">Zinc-finger</keyword>
<dbReference type="OrthoDB" id="747268at2759"/>
<evidence type="ECO:0000256" key="7">
    <source>
        <dbReference type="SAM" id="MobiDB-lite"/>
    </source>
</evidence>
<feature type="domain" description="SWIM-type" evidence="8">
    <location>
        <begin position="520"/>
        <end position="556"/>
    </location>
</feature>
<sequence length="811" mass="92771">MDCAPHKSKEEIFDDDDDDNIGENVEGDDKTPRVGMVFTTYNEASSFYKQYALSVGFGVAVRKSSFTKSGICRRLILACTRGGKGRPDACYQARQTAKTNCQAMVVVKLWSDGLLHLVEANLEHNHPLNPSAARLMSCYKKMIDSEREETIAQPSGRRNSQPIEKECGNASEIGRLKLGEGDDELINQFFANMQNKNPNFFYLVDLDRCGRLRNLFWADARSRAAYEYFGHDVIYFDTTFLTEKYDLPIVCFVGMNHHGQLVLFGCGLLSDETVESYTWLFRAFLTCVLGRYPGAVITDHCKSIQDAVAEVFPQARHRLCLSLIMRKLSEKFKGFGEFKTIKKAFKKASYDSFRAGDFEEAWRKMIEKNELEGNEWLDSLYANKHLWAPVFLKDKFWAGMSISQRGKSVTSFFDSCVYPKTSLKQFLSKYEAIIQSKYKKEAHDDSESFHKTPLTISKFYMEEQLSKLYTVNMFRKFQDELKATMYCHATPTNSNGPLTTFEVKECSYMEGGKRTESKDHEVYFNDDELAVECICGYFQFCGILCRHALSVLKLQQVFEIPSRYILDRWKKDYKKLHALGRSYDELLDDNILHCYSYLSTQCLQLVELGFISDDRYSVAIKLLKEAEKLLLDDGSSRDRQPKLLSFDSYPSENVQGLLVSQMGFSEGNKNLESSNVKRRGRPSKKERETHIETLVGSNKEQDFLRSSLVGNGTNLLQADPTASQLNSQMGAPGGIDLMEEIGPNELSFGTHFSTHVNHPHHMTSQTRLPPSNFLPGQHENQSMRNQSRMQWIYQQMLQEDHIPKTPSQRTG</sequence>
<dbReference type="RefSeq" id="XP_020111703.1">
    <property type="nucleotide sequence ID" value="XM_020256114.1"/>
</dbReference>